<feature type="disulfide bond" evidence="7">
    <location>
        <begin position="209"/>
        <end position="219"/>
    </location>
</feature>
<feature type="domain" description="GAIN-B" evidence="12">
    <location>
        <begin position="595"/>
        <end position="763"/>
    </location>
</feature>
<evidence type="ECO:0000256" key="3">
    <source>
        <dbReference type="ARBA" id="ARBA00022692"/>
    </source>
</evidence>
<feature type="transmembrane region" description="Helical" evidence="9">
    <location>
        <begin position="994"/>
        <end position="1017"/>
    </location>
</feature>
<dbReference type="PROSITE" id="PS50261">
    <property type="entry name" value="G_PROTEIN_RECEP_F2_4"/>
    <property type="match status" value="1"/>
</dbReference>
<feature type="domain" description="G-protein coupled receptors family 2 profile 2" evidence="13">
    <location>
        <begin position="771"/>
        <end position="1018"/>
    </location>
</feature>
<comment type="subcellular location">
    <subcellularLocation>
        <location evidence="1">Cell membrane</location>
        <topology evidence="1">Multi-pass membrane protein</topology>
    </subcellularLocation>
</comment>
<dbReference type="InterPro" id="IPR000832">
    <property type="entry name" value="GPCR_2_secretin-like"/>
</dbReference>
<evidence type="ECO:0000256" key="9">
    <source>
        <dbReference type="SAM" id="Phobius"/>
    </source>
</evidence>
<dbReference type="InterPro" id="IPR000203">
    <property type="entry name" value="GPS"/>
</dbReference>
<evidence type="ECO:0000259" key="11">
    <source>
        <dbReference type="PROSITE" id="PS50026"/>
    </source>
</evidence>
<dbReference type="InterPro" id="IPR017981">
    <property type="entry name" value="GPCR_2-like_7TM"/>
</dbReference>
<feature type="domain" description="Laminin G" evidence="10">
    <location>
        <begin position="3"/>
        <end position="166"/>
    </location>
</feature>
<dbReference type="SUPFAM" id="SSF57196">
    <property type="entry name" value="EGF/Laminin"/>
    <property type="match status" value="2"/>
</dbReference>
<dbReference type="Pfam" id="PF01825">
    <property type="entry name" value="GPS"/>
    <property type="match status" value="1"/>
</dbReference>
<evidence type="ECO:0000256" key="6">
    <source>
        <dbReference type="ARBA" id="ARBA00023157"/>
    </source>
</evidence>
<reference evidence="14 15" key="1">
    <citation type="submission" date="2022-05" db="EMBL/GenBank/DDBJ databases">
        <authorList>
            <consortium name="Genoscope - CEA"/>
            <person name="William W."/>
        </authorList>
    </citation>
    <scope>NUCLEOTIDE SEQUENCE [LARGE SCALE GENOMIC DNA]</scope>
</reference>
<evidence type="ECO:0008006" key="16">
    <source>
        <dbReference type="Google" id="ProtNLM"/>
    </source>
</evidence>
<dbReference type="CDD" id="cd00110">
    <property type="entry name" value="LamG"/>
    <property type="match status" value="1"/>
</dbReference>
<dbReference type="InterPro" id="IPR013320">
    <property type="entry name" value="ConA-like_dom_sf"/>
</dbReference>
<dbReference type="PROSITE" id="PS50025">
    <property type="entry name" value="LAM_G_DOMAIN"/>
    <property type="match status" value="1"/>
</dbReference>
<feature type="domain" description="EGF-like" evidence="11">
    <location>
        <begin position="207"/>
        <end position="242"/>
    </location>
</feature>
<dbReference type="SMART" id="SM00181">
    <property type="entry name" value="EGF"/>
    <property type="match status" value="2"/>
</dbReference>
<gene>
    <name evidence="14" type="ORF">PEVE_00015389</name>
</gene>
<feature type="transmembrane region" description="Helical" evidence="9">
    <location>
        <begin position="835"/>
        <end position="854"/>
    </location>
</feature>
<feature type="compositionally biased region" description="Basic residues" evidence="8">
    <location>
        <begin position="1315"/>
        <end position="1333"/>
    </location>
</feature>
<dbReference type="Pfam" id="PF02210">
    <property type="entry name" value="Laminin_G_2"/>
    <property type="match status" value="1"/>
</dbReference>
<evidence type="ECO:0000256" key="7">
    <source>
        <dbReference type="PROSITE-ProRule" id="PRU00076"/>
    </source>
</evidence>
<dbReference type="PROSITE" id="PS00022">
    <property type="entry name" value="EGF_1"/>
    <property type="match status" value="2"/>
</dbReference>
<organism evidence="14 15">
    <name type="scientific">Porites evermanni</name>
    <dbReference type="NCBI Taxonomy" id="104178"/>
    <lineage>
        <taxon>Eukaryota</taxon>
        <taxon>Metazoa</taxon>
        <taxon>Cnidaria</taxon>
        <taxon>Anthozoa</taxon>
        <taxon>Hexacorallia</taxon>
        <taxon>Scleractinia</taxon>
        <taxon>Fungiina</taxon>
        <taxon>Poritidae</taxon>
        <taxon>Porites</taxon>
    </lineage>
</organism>
<feature type="compositionally biased region" description="Basic residues" evidence="8">
    <location>
        <begin position="1345"/>
        <end position="1355"/>
    </location>
</feature>
<evidence type="ECO:0000256" key="2">
    <source>
        <dbReference type="ARBA" id="ARBA00022475"/>
    </source>
</evidence>
<feature type="transmembrane region" description="Helical" evidence="9">
    <location>
        <begin position="875"/>
        <end position="895"/>
    </location>
</feature>
<feature type="compositionally biased region" description="Acidic residues" evidence="8">
    <location>
        <begin position="1097"/>
        <end position="1108"/>
    </location>
</feature>
<dbReference type="PROSITE" id="PS00010">
    <property type="entry name" value="ASX_HYDROXYL"/>
    <property type="match status" value="1"/>
</dbReference>
<dbReference type="PANTHER" id="PTHR12011">
    <property type="entry name" value="ADHESION G-PROTEIN COUPLED RECEPTOR"/>
    <property type="match status" value="1"/>
</dbReference>
<keyword evidence="15" id="KW-1185">Reference proteome</keyword>
<dbReference type="InterPro" id="IPR001791">
    <property type="entry name" value="Laminin_G"/>
</dbReference>
<feature type="region of interest" description="Disordered" evidence="8">
    <location>
        <begin position="1043"/>
        <end position="1289"/>
    </location>
</feature>
<feature type="compositionally biased region" description="Basic and acidic residues" evidence="8">
    <location>
        <begin position="1113"/>
        <end position="1140"/>
    </location>
</feature>
<protein>
    <recommendedName>
        <fullName evidence="16">Cadherin EGF LAG seven-pass G-type receptor 1</fullName>
    </recommendedName>
</protein>
<dbReference type="InterPro" id="IPR000742">
    <property type="entry name" value="EGF"/>
</dbReference>
<dbReference type="SUPFAM" id="SSF49899">
    <property type="entry name" value="Concanavalin A-like lectins/glucanases"/>
    <property type="match status" value="1"/>
</dbReference>
<evidence type="ECO:0000256" key="1">
    <source>
        <dbReference type="ARBA" id="ARBA00004651"/>
    </source>
</evidence>
<dbReference type="CDD" id="cd00054">
    <property type="entry name" value="EGF_CA"/>
    <property type="match status" value="2"/>
</dbReference>
<evidence type="ECO:0000259" key="10">
    <source>
        <dbReference type="PROSITE" id="PS50025"/>
    </source>
</evidence>
<feature type="compositionally biased region" description="Basic residues" evidence="8">
    <location>
        <begin position="1276"/>
        <end position="1286"/>
    </location>
</feature>
<feature type="transmembrane region" description="Helical" evidence="9">
    <location>
        <begin position="969"/>
        <end position="988"/>
    </location>
</feature>
<keyword evidence="2" id="KW-1003">Cell membrane</keyword>
<dbReference type="Gene3D" id="2.60.120.200">
    <property type="match status" value="1"/>
</dbReference>
<dbReference type="CDD" id="cd15441">
    <property type="entry name" value="7tmB2_CELSR_Adhesion_IV"/>
    <property type="match status" value="1"/>
</dbReference>
<evidence type="ECO:0000256" key="8">
    <source>
        <dbReference type="SAM" id="MobiDB-lite"/>
    </source>
</evidence>
<dbReference type="InterPro" id="IPR046338">
    <property type="entry name" value="GAIN_dom_sf"/>
</dbReference>
<comment type="caution">
    <text evidence="7">Lacks conserved residue(s) required for the propagation of feature annotation.</text>
</comment>
<comment type="caution">
    <text evidence="14">The sequence shown here is derived from an EMBL/GenBank/DDBJ whole genome shotgun (WGS) entry which is preliminary data.</text>
</comment>
<dbReference type="InterPro" id="IPR057244">
    <property type="entry name" value="GAIN_B"/>
</dbReference>
<proteinExistence type="predicted"/>
<feature type="region of interest" description="Disordered" evidence="8">
    <location>
        <begin position="1315"/>
        <end position="1377"/>
    </location>
</feature>
<dbReference type="SMART" id="SM00179">
    <property type="entry name" value="EGF_CA"/>
    <property type="match status" value="2"/>
</dbReference>
<dbReference type="SUPFAM" id="SSF81321">
    <property type="entry name" value="Family A G protein-coupled receptor-like"/>
    <property type="match status" value="1"/>
</dbReference>
<evidence type="ECO:0000313" key="14">
    <source>
        <dbReference type="EMBL" id="CAH3184371.1"/>
    </source>
</evidence>
<dbReference type="PROSITE" id="PS50221">
    <property type="entry name" value="GAIN_B"/>
    <property type="match status" value="1"/>
</dbReference>
<feature type="disulfide bond" evidence="7">
    <location>
        <begin position="232"/>
        <end position="241"/>
    </location>
</feature>
<evidence type="ECO:0000259" key="12">
    <source>
        <dbReference type="PROSITE" id="PS50221"/>
    </source>
</evidence>
<dbReference type="InterPro" id="IPR000152">
    <property type="entry name" value="EGF-type_Asp/Asn_hydroxyl_site"/>
</dbReference>
<dbReference type="Gene3D" id="2.10.25.10">
    <property type="entry name" value="Laminin"/>
    <property type="match status" value="2"/>
</dbReference>
<feature type="transmembrane region" description="Helical" evidence="9">
    <location>
        <begin position="808"/>
        <end position="829"/>
    </location>
</feature>
<feature type="disulfide bond" evidence="7">
    <location>
        <begin position="196"/>
        <end position="205"/>
    </location>
</feature>
<dbReference type="Gene3D" id="1.20.1070.10">
    <property type="entry name" value="Rhodopsin 7-helix transmembrane proteins"/>
    <property type="match status" value="1"/>
</dbReference>
<keyword evidence="3 9" id="KW-0812">Transmembrane</keyword>
<feature type="transmembrane region" description="Helical" evidence="9">
    <location>
        <begin position="915"/>
        <end position="941"/>
    </location>
</feature>
<evidence type="ECO:0000256" key="5">
    <source>
        <dbReference type="ARBA" id="ARBA00023136"/>
    </source>
</evidence>
<dbReference type="Proteomes" id="UP001159427">
    <property type="component" value="Unassembled WGS sequence"/>
</dbReference>
<dbReference type="SMART" id="SM00303">
    <property type="entry name" value="GPS"/>
    <property type="match status" value="1"/>
</dbReference>
<dbReference type="PROSITE" id="PS50026">
    <property type="entry name" value="EGF_3"/>
    <property type="match status" value="2"/>
</dbReference>
<name>A0ABN8S0Y0_9CNID</name>
<dbReference type="Gene3D" id="2.60.220.50">
    <property type="match status" value="1"/>
</dbReference>
<keyword evidence="4 9" id="KW-1133">Transmembrane helix</keyword>
<dbReference type="PRINTS" id="PR00249">
    <property type="entry name" value="GPCRSECRETIN"/>
</dbReference>
<keyword evidence="5 9" id="KW-0472">Membrane</keyword>
<dbReference type="PANTHER" id="PTHR12011:SF347">
    <property type="entry name" value="FI21270P1-RELATED"/>
    <property type="match status" value="1"/>
</dbReference>
<keyword evidence="6 7" id="KW-1015">Disulfide bond</keyword>
<evidence type="ECO:0000256" key="4">
    <source>
        <dbReference type="ARBA" id="ARBA00022989"/>
    </source>
</evidence>
<sequence length="1377" mass="155346">AVKYTKRFLSQSYIRMPFNSKVNLPWKFSLRFRTAVHSGTLVETSFKSSVSSLLEVVNGKLSYNYNELLVVQVPHIAVNDTKWHYVEILWTYNSLIITVDYIYQVSAQTSYGADLGEVKQFFIGARKNSTASAIYGGFRGCMQGVSVGTREMNINQGQSHNIASGCESQMPTHCSLNPCPSYSTCKDTFDSYECVCPSGYVGRHCVDVCSLKPCRHGQCIRIGSGRGFKCVCPRQYTGEYCEVLKETPCQDGLFGDPNIGICGPCMCDVGMNLSPVCNKTTGECYCNVSTVTVKESPLLLVKLYKCFLGKASRFCDKDDGWQKPSLVDCVSNSFLALQKQVNEMNYSAFLLFSCPIYAKTISHRQNPVNRVSKVTFSLPYRDSSFEICHLSYKKRTGAEMRPAIVSGNAPVGYWPFFFLSLVTIPEILPKVSSPHFFSRYLSGRLNRFALIHKQIELLFSRNILKKLISTDCHPLKDIIPVQKTYVHNLTKKGCARPKINAERFMNTFVNRVTKINFLLTISIDNQEKLFICPIFFPQHSAGTAALLQQMENFSGNLASSLPYLKRKSHRARRDTDKVILPYTILTPNIVMELHPVFVSGFEGFSYPAKSDLYSDGQYKIWRNISSRVDIPKTFFKDVKGIDNDLGIGFMIIRNIGDLLPKSFDAKIRDTKYNVEVTSDVITVNLPEMESMSLNDPVQIFFANRLVNRSSYICVHWNYSVPNTRGGGWSRDGCELKSSNISHTVCACKHMTAFAVLSDLNLQYPEEAAFAMQLVTYVGIAVSLFLLLVAFILFILIRKLKSNSVTIHKNLIVAVFIAELTFLVGINRTADQRICRLVAICLHYFFCASFSWMFVEGLHMYRRLREKRNIDTGKMSFYYFMGWGCPAIVIGISAGLASEGYGNKKFCWMSTDGTLIWTFTIPIIIVAALNTLVFIMALFISLQKQSRKRRRRHHHHHDNEHPNLNAGLRATAGLLPLIGVSFALGLLLVNQELAMFHYIFAGFTFSQGLFIFVFYLLLDKTVRKEFKNVYMRWKTGDKTYGLQKPTQHFKRSYHPGEMAPLRTPYDFDDEGNATSTSTTEPSSSGFRSSITSRYTTEDGTDTLGDEDTSAPDGEVVKKSKYPDNPELELARKIWEQPDKSEASTTQPESSSEEEEERPSSRGIASDSSDSEDENVPSKNGWPKDKTPKRRKNRKAPFYASDGPMHSTPMETTPEEEPSKEAEGDSSSDTGDEDIPTVITKKERASFKAVPEIIQDKGVSGSAATSDTAPSVESTLKKPLKSALKKPKNPVPPPVTFHCILLLFSYCSLSDHHHHHHHHRHHKDKHRHRHERPRSRASSASSDPKDKKRRFRRRGSKKKETLVQIGGEEYRVSAGHPTE</sequence>
<dbReference type="EMBL" id="CALNXI010002189">
    <property type="protein sequence ID" value="CAH3184371.1"/>
    <property type="molecule type" value="Genomic_DNA"/>
</dbReference>
<feature type="transmembrane region" description="Helical" evidence="9">
    <location>
        <begin position="773"/>
        <end position="796"/>
    </location>
</feature>
<dbReference type="InterPro" id="IPR001881">
    <property type="entry name" value="EGF-like_Ca-bd_dom"/>
</dbReference>
<feature type="compositionally biased region" description="Polar residues" evidence="8">
    <location>
        <begin position="1260"/>
        <end position="1272"/>
    </location>
</feature>
<keyword evidence="7" id="KW-0245">EGF-like domain</keyword>
<dbReference type="Pfam" id="PF00002">
    <property type="entry name" value="7tm_2"/>
    <property type="match status" value="1"/>
</dbReference>
<feature type="compositionally biased region" description="Low complexity" evidence="8">
    <location>
        <begin position="1073"/>
        <end position="1091"/>
    </location>
</feature>
<dbReference type="SMART" id="SM00282">
    <property type="entry name" value="LamG"/>
    <property type="match status" value="1"/>
</dbReference>
<evidence type="ECO:0000259" key="13">
    <source>
        <dbReference type="PROSITE" id="PS50261"/>
    </source>
</evidence>
<feature type="compositionally biased region" description="Acidic residues" evidence="8">
    <location>
        <begin position="1222"/>
        <end position="1233"/>
    </location>
</feature>
<feature type="non-terminal residue" evidence="14">
    <location>
        <position position="1"/>
    </location>
</feature>
<evidence type="ECO:0000313" key="15">
    <source>
        <dbReference type="Proteomes" id="UP001159427"/>
    </source>
</evidence>
<accession>A0ABN8S0Y0</accession>
<feature type="domain" description="EGF-like" evidence="11">
    <location>
        <begin position="170"/>
        <end position="206"/>
    </location>
</feature>